<dbReference type="EMBL" id="PDJN01000001">
    <property type="protein sequence ID" value="PFG69988.1"/>
    <property type="molecule type" value="Genomic_DNA"/>
</dbReference>
<evidence type="ECO:0000313" key="2">
    <source>
        <dbReference type="Proteomes" id="UP000221580"/>
    </source>
</evidence>
<proteinExistence type="predicted"/>
<sequence>MDSICRWFLRADAVCQVGQPLSALLGMTDSASPCRRPSPDQVPPRSIEFDVDTPPQTHPKGGVLIPGYNVPAIPIRPMPDPSLTLIALSGIDPEGPVMVEVPLVQNNSRFAATQALAGRRVGYADRYGRGDGHEPIQHRAPFMRALDVLRRAGAQLIPVPAQRVDGTLTFNLHTHNEIDEIVNEYRLDALVSDSESAAFHAACWSGYPKFAEALDDGGTLWFYGARWSKESLAALAQGYRNAREGSHGL</sequence>
<accession>A0A7Z1GS08</accession>
<comment type="caution">
    <text evidence="1">The sequence shown here is derived from an EMBL/GenBank/DDBJ whole genome shotgun (WGS) entry which is preliminary data.</text>
</comment>
<dbReference type="AlphaFoldDB" id="A0A7Z1GS08"/>
<organism evidence="1 2">
    <name type="scientific">Pseudomonas poae</name>
    <dbReference type="NCBI Taxonomy" id="200451"/>
    <lineage>
        <taxon>Bacteria</taxon>
        <taxon>Pseudomonadati</taxon>
        <taxon>Pseudomonadota</taxon>
        <taxon>Gammaproteobacteria</taxon>
        <taxon>Pseudomonadales</taxon>
        <taxon>Pseudomonadaceae</taxon>
        <taxon>Pseudomonas</taxon>
    </lineage>
</organism>
<dbReference type="InterPro" id="IPR036928">
    <property type="entry name" value="AS_sf"/>
</dbReference>
<evidence type="ECO:0000313" key="1">
    <source>
        <dbReference type="EMBL" id="PFG69988.1"/>
    </source>
</evidence>
<name>A0A7Z1GS08_9PSED</name>
<reference evidence="1 2" key="2">
    <citation type="submission" date="2017-10" db="EMBL/GenBank/DDBJ databases">
        <title>Bacterial endophytes that colonize and modify switchgrass growth.</title>
        <authorList>
            <person name="Debolt S."/>
        </authorList>
    </citation>
    <scope>NUCLEOTIDE SEQUENCE [LARGE SCALE GENOMIC DNA]</scope>
    <source>
        <strain evidence="1 2">A2-S9</strain>
    </source>
</reference>
<dbReference type="Gene3D" id="3.90.1300.10">
    <property type="entry name" value="Amidase signature (AS) domain"/>
    <property type="match status" value="1"/>
</dbReference>
<gene>
    <name evidence="1" type="ORF">DM05_0287</name>
</gene>
<dbReference type="Proteomes" id="UP000221580">
    <property type="component" value="Unassembled WGS sequence"/>
</dbReference>
<reference evidence="1 2" key="1">
    <citation type="submission" date="2017-09" db="EMBL/GenBank/DDBJ databases">
        <authorList>
            <person name="DeBolt S."/>
            <person name="Huntemann M."/>
            <person name="Clum A."/>
            <person name="Pillay M."/>
            <person name="Palaniappan K."/>
            <person name="Varghese N."/>
            <person name="Mikhailova N."/>
            <person name="Stamatis D."/>
            <person name="Reddy T."/>
            <person name="Daum C."/>
            <person name="Shapiro N."/>
            <person name="Ivanova N."/>
            <person name="Kyrpides N."/>
            <person name="Woyke T."/>
        </authorList>
    </citation>
    <scope>NUCLEOTIDE SEQUENCE [LARGE SCALE GENOMIC DNA]</scope>
    <source>
        <strain evidence="1 2">A2-S9</strain>
    </source>
</reference>
<protein>
    <submittedName>
        <fullName evidence="1">Uncharacterized protein</fullName>
    </submittedName>
</protein>